<protein>
    <recommendedName>
        <fullName evidence="1">Mitochondria-eating protein C-terminal domain-containing protein</fullName>
    </recommendedName>
</protein>
<accession>A0AAE0SIG3</accession>
<reference evidence="2" key="1">
    <citation type="journal article" date="2021" name="Genome Biol. Evol.">
        <title>A High-Quality Reference Genome for a Parasitic Bivalve with Doubly Uniparental Inheritance (Bivalvia: Unionida).</title>
        <authorList>
            <person name="Smith C.H."/>
        </authorList>
    </citation>
    <scope>NUCLEOTIDE SEQUENCE</scope>
    <source>
        <strain evidence="2">CHS0354</strain>
    </source>
</reference>
<comment type="caution">
    <text evidence="2">The sequence shown here is derived from an EMBL/GenBank/DDBJ whole genome shotgun (WGS) entry which is preliminary data.</text>
</comment>
<gene>
    <name evidence="2" type="ORF">CHS0354_000879</name>
</gene>
<evidence type="ECO:0000313" key="2">
    <source>
        <dbReference type="EMBL" id="KAK3592324.1"/>
    </source>
</evidence>
<dbReference type="EMBL" id="JAEAOA010000091">
    <property type="protein sequence ID" value="KAK3592324.1"/>
    <property type="molecule type" value="Genomic_DNA"/>
</dbReference>
<dbReference type="InterPro" id="IPR031981">
    <property type="entry name" value="MIEAP_C"/>
</dbReference>
<dbReference type="AlphaFoldDB" id="A0AAE0SIG3"/>
<reference evidence="2" key="3">
    <citation type="submission" date="2023-05" db="EMBL/GenBank/DDBJ databases">
        <authorList>
            <person name="Smith C.H."/>
        </authorList>
    </citation>
    <scope>NUCLEOTIDE SEQUENCE</scope>
    <source>
        <strain evidence="2">CHS0354</strain>
        <tissue evidence="2">Mantle</tissue>
    </source>
</reference>
<organism evidence="2 3">
    <name type="scientific">Potamilus streckersoni</name>
    <dbReference type="NCBI Taxonomy" id="2493646"/>
    <lineage>
        <taxon>Eukaryota</taxon>
        <taxon>Metazoa</taxon>
        <taxon>Spiralia</taxon>
        <taxon>Lophotrochozoa</taxon>
        <taxon>Mollusca</taxon>
        <taxon>Bivalvia</taxon>
        <taxon>Autobranchia</taxon>
        <taxon>Heteroconchia</taxon>
        <taxon>Palaeoheterodonta</taxon>
        <taxon>Unionida</taxon>
        <taxon>Unionoidea</taxon>
        <taxon>Unionidae</taxon>
        <taxon>Ambleminae</taxon>
        <taxon>Lampsilini</taxon>
        <taxon>Potamilus</taxon>
    </lineage>
</organism>
<proteinExistence type="predicted"/>
<feature type="domain" description="Mitochondria-eating protein C-terminal" evidence="1">
    <location>
        <begin position="24"/>
        <end position="100"/>
    </location>
</feature>
<keyword evidence="3" id="KW-1185">Reference proteome</keyword>
<dbReference type="Pfam" id="PF16026">
    <property type="entry name" value="MIEAP"/>
    <property type="match status" value="1"/>
</dbReference>
<dbReference type="Proteomes" id="UP001195483">
    <property type="component" value="Unassembled WGS sequence"/>
</dbReference>
<reference evidence="2" key="2">
    <citation type="journal article" date="2021" name="Genome Biol. Evol.">
        <title>Developing a high-quality reference genome for a parasitic bivalve with doubly uniparental inheritance (Bivalvia: Unionida).</title>
        <authorList>
            <person name="Smith C.H."/>
        </authorList>
    </citation>
    <scope>NUCLEOTIDE SEQUENCE</scope>
    <source>
        <strain evidence="2">CHS0354</strain>
        <tissue evidence="2">Mantle</tissue>
    </source>
</reference>
<feature type="non-terminal residue" evidence="2">
    <location>
        <position position="1"/>
    </location>
</feature>
<sequence length="107" mass="11908">AFRNIELESHLAPHKKITDSMPEALKKFAYQCAHLSWHMVVADPPMAMAKSVAGKPFDVERYRPYTKSIKGTEKVIVEVDVWPALYLHSGGPILNKGVAQPGPALRK</sequence>
<evidence type="ECO:0000259" key="1">
    <source>
        <dbReference type="Pfam" id="PF16026"/>
    </source>
</evidence>
<evidence type="ECO:0000313" key="3">
    <source>
        <dbReference type="Proteomes" id="UP001195483"/>
    </source>
</evidence>
<name>A0AAE0SIG3_9BIVA</name>